<evidence type="ECO:0000256" key="2">
    <source>
        <dbReference type="SAM" id="Phobius"/>
    </source>
</evidence>
<feature type="transmembrane region" description="Helical" evidence="2">
    <location>
        <begin position="50"/>
        <end position="68"/>
    </location>
</feature>
<feature type="region of interest" description="Disordered" evidence="1">
    <location>
        <begin position="1"/>
        <end position="33"/>
    </location>
</feature>
<keyword evidence="2" id="KW-0472">Membrane</keyword>
<feature type="region of interest" description="Disordered" evidence="1">
    <location>
        <begin position="182"/>
        <end position="202"/>
    </location>
</feature>
<dbReference type="AlphaFoldDB" id="A0A6I3J3V3"/>
<keyword evidence="4" id="KW-1185">Reference proteome</keyword>
<sequence length="237" mass="24966">MNESTEHDPARHDPTLHDAYDRLGAGVRPPADGPERVLRRIAVRRRRRRAAAGVAALALVGGVGAAAVTTGGDPDRVVDAASQPEPPALTTTLADGTTHTFEGVELTCFDGLLTAYNEQVVTRDADEEWSEPVLSEPFLYLEVRTDAVDLGKPYQLPVDGPGGSGTYPVLLFFAIDDDGAGRPNELSSAEGEASGTVRVDEATCGPEPTLALTADVVLGSELQGRPSMPLRGGLDLR</sequence>
<dbReference type="Proteomes" id="UP000433406">
    <property type="component" value="Unassembled WGS sequence"/>
</dbReference>
<evidence type="ECO:0000313" key="4">
    <source>
        <dbReference type="Proteomes" id="UP000433406"/>
    </source>
</evidence>
<protein>
    <submittedName>
        <fullName evidence="3">Uncharacterized protein</fullName>
    </submittedName>
</protein>
<reference evidence="3 4" key="1">
    <citation type="submission" date="2019-10" db="EMBL/GenBank/DDBJ databases">
        <title>Nocardioides novel species isolated from the excrement of Marmot.</title>
        <authorList>
            <person name="Zhang G."/>
        </authorList>
    </citation>
    <scope>NUCLEOTIDE SEQUENCE [LARGE SCALE GENOMIC DNA]</scope>
    <source>
        <strain evidence="4">zg-579</strain>
    </source>
</reference>
<dbReference type="RefSeq" id="WP_154613380.1">
    <property type="nucleotide sequence ID" value="NZ_CP053660.1"/>
</dbReference>
<evidence type="ECO:0000256" key="1">
    <source>
        <dbReference type="SAM" id="MobiDB-lite"/>
    </source>
</evidence>
<keyword evidence="2" id="KW-0812">Transmembrane</keyword>
<feature type="compositionally biased region" description="Basic and acidic residues" evidence="1">
    <location>
        <begin position="1"/>
        <end position="21"/>
    </location>
</feature>
<dbReference type="EMBL" id="WLCI01000001">
    <property type="protein sequence ID" value="MTB93474.1"/>
    <property type="molecule type" value="Genomic_DNA"/>
</dbReference>
<name>A0A6I3J3V3_9ACTN</name>
<evidence type="ECO:0000313" key="3">
    <source>
        <dbReference type="EMBL" id="MTB93474.1"/>
    </source>
</evidence>
<organism evidence="3 4">
    <name type="scientific">Nocardioides marmotae</name>
    <dbReference type="NCBI Taxonomy" id="2663857"/>
    <lineage>
        <taxon>Bacteria</taxon>
        <taxon>Bacillati</taxon>
        <taxon>Actinomycetota</taxon>
        <taxon>Actinomycetes</taxon>
        <taxon>Propionibacteriales</taxon>
        <taxon>Nocardioidaceae</taxon>
        <taxon>Nocardioides</taxon>
    </lineage>
</organism>
<keyword evidence="2" id="KW-1133">Transmembrane helix</keyword>
<gene>
    <name evidence="3" type="ORF">GGQ22_00115</name>
</gene>
<comment type="caution">
    <text evidence="3">The sequence shown here is derived from an EMBL/GenBank/DDBJ whole genome shotgun (WGS) entry which is preliminary data.</text>
</comment>
<accession>A0A6I3J3V3</accession>
<proteinExistence type="predicted"/>